<name>C0PNA3_MAIZE</name>
<evidence type="ECO:0000313" key="2">
    <source>
        <dbReference type="EMBL" id="ACN36669.1"/>
    </source>
</evidence>
<sequence>MQTAALVRGHLFHHHLLLLLLVICTRTRTSLGSRREHAAERAEQVLVRAVEGHVHLPPDGHPFHLHLHVPAAAAAPARALHRRPPHQQPLRLPALHTHTHTADFNLITYSPTTRRQDLGVRTREVQTVTTAAHSLGVWVMLADAVAVTAAASVAVVVVAQEERKRGLVGGPERLAEHPLRPARTRLAAEETGGERLAVPGRQREPELQLHPVTSPYLVSFSGSASSARAALISYAAWSPRS</sequence>
<dbReference type="EMBL" id="BT069772">
    <property type="protein sequence ID" value="ACN36669.1"/>
    <property type="molecule type" value="mRNA"/>
</dbReference>
<protein>
    <submittedName>
        <fullName evidence="2">Uncharacterized protein</fullName>
    </submittedName>
</protein>
<keyword evidence="1" id="KW-0732">Signal</keyword>
<evidence type="ECO:0000256" key="1">
    <source>
        <dbReference type="SAM" id="SignalP"/>
    </source>
</evidence>
<organism evidence="2">
    <name type="scientific">Zea mays</name>
    <name type="common">Maize</name>
    <dbReference type="NCBI Taxonomy" id="4577"/>
    <lineage>
        <taxon>Eukaryota</taxon>
        <taxon>Viridiplantae</taxon>
        <taxon>Streptophyta</taxon>
        <taxon>Embryophyta</taxon>
        <taxon>Tracheophyta</taxon>
        <taxon>Spermatophyta</taxon>
        <taxon>Magnoliopsida</taxon>
        <taxon>Liliopsida</taxon>
        <taxon>Poales</taxon>
        <taxon>Poaceae</taxon>
        <taxon>PACMAD clade</taxon>
        <taxon>Panicoideae</taxon>
        <taxon>Andropogonodae</taxon>
        <taxon>Andropogoneae</taxon>
        <taxon>Tripsacinae</taxon>
        <taxon>Zea</taxon>
    </lineage>
</organism>
<reference evidence="2" key="1">
    <citation type="journal article" date="2009" name="PLoS Genet.">
        <title>Sequencing, mapping, and analysis of 27,455 maize full-length cDNAs.</title>
        <authorList>
            <person name="Soderlund C."/>
            <person name="Descour A."/>
            <person name="Kudrna D."/>
            <person name="Bomhoff M."/>
            <person name="Boyd L."/>
            <person name="Currie J."/>
            <person name="Angelova A."/>
            <person name="Collura K."/>
            <person name="Wissotski M."/>
            <person name="Ashley E."/>
            <person name="Morrow D."/>
            <person name="Fernandes J."/>
            <person name="Walbot V."/>
            <person name="Yu Y."/>
        </authorList>
    </citation>
    <scope>NUCLEOTIDE SEQUENCE</scope>
    <source>
        <strain evidence="2">B73</strain>
    </source>
</reference>
<feature type="chain" id="PRO_5002901850" evidence="1">
    <location>
        <begin position="33"/>
        <end position="241"/>
    </location>
</feature>
<dbReference type="AlphaFoldDB" id="C0PNA3"/>
<reference evidence="2" key="2">
    <citation type="submission" date="2012-06" db="EMBL/GenBank/DDBJ databases">
        <authorList>
            <person name="Yu Y."/>
            <person name="Currie J."/>
            <person name="Lomeli R."/>
            <person name="Angelova A."/>
            <person name="Collura K."/>
            <person name="Wissotski M."/>
            <person name="Campos D."/>
            <person name="Kudrna D."/>
            <person name="Golser W."/>
            <person name="Ashely E."/>
            <person name="Descour A."/>
            <person name="Fernandes J."/>
            <person name="Soderlund C."/>
            <person name="Walbot V."/>
        </authorList>
    </citation>
    <scope>NUCLEOTIDE SEQUENCE</scope>
    <source>
        <strain evidence="2">B73</strain>
    </source>
</reference>
<feature type="signal peptide" evidence="1">
    <location>
        <begin position="1"/>
        <end position="32"/>
    </location>
</feature>
<proteinExistence type="evidence at transcript level"/>
<accession>C0PNA3</accession>